<name>A0A1Y1Y6H7_9FUNG</name>
<dbReference type="EMBL" id="MCFE01000231">
    <property type="protein sequence ID" value="ORX93569.1"/>
    <property type="molecule type" value="Genomic_DNA"/>
</dbReference>
<reference evidence="2 3" key="1">
    <citation type="submission" date="2016-07" db="EMBL/GenBank/DDBJ databases">
        <title>Pervasive Adenine N6-methylation of Active Genes in Fungi.</title>
        <authorList>
            <consortium name="DOE Joint Genome Institute"/>
            <person name="Mondo S.J."/>
            <person name="Dannebaum R.O."/>
            <person name="Kuo R.C."/>
            <person name="Labutti K."/>
            <person name="Haridas S."/>
            <person name="Kuo A."/>
            <person name="Salamov A."/>
            <person name="Ahrendt S.R."/>
            <person name="Lipzen A."/>
            <person name="Sullivan W."/>
            <person name="Andreopoulos W.B."/>
            <person name="Clum A."/>
            <person name="Lindquist E."/>
            <person name="Daum C."/>
            <person name="Ramamoorthy G.K."/>
            <person name="Gryganskyi A."/>
            <person name="Culley D."/>
            <person name="Magnuson J.K."/>
            <person name="James T.Y."/>
            <person name="O'Malley M.A."/>
            <person name="Stajich J.E."/>
            <person name="Spatafora J.W."/>
            <person name="Visel A."/>
            <person name="Grigoriev I.V."/>
        </authorList>
    </citation>
    <scope>NUCLEOTIDE SEQUENCE [LARGE SCALE GENOMIC DNA]</scope>
    <source>
        <strain evidence="2 3">CBS 931.73</strain>
    </source>
</reference>
<evidence type="ECO:0000313" key="2">
    <source>
        <dbReference type="EMBL" id="ORX93569.1"/>
    </source>
</evidence>
<sequence length="101" mass="11350">MSAPQDNEYIAKHRLNVFFEKLNTTLLIYKPENPLTFLTDCFNILKTKAESQPEVDYVAHLQDYLNTLVQKSSEQPGVAGAPRIPTTAADGEAGKRKRVDK</sequence>
<dbReference type="Proteomes" id="UP000193498">
    <property type="component" value="Unassembled WGS sequence"/>
</dbReference>
<dbReference type="OrthoDB" id="10260455at2759"/>
<proteinExistence type="predicted"/>
<evidence type="ECO:0000256" key="1">
    <source>
        <dbReference type="SAM" id="MobiDB-lite"/>
    </source>
</evidence>
<dbReference type="AlphaFoldDB" id="A0A1Y1Y6H7"/>
<keyword evidence="3" id="KW-1185">Reference proteome</keyword>
<evidence type="ECO:0000313" key="3">
    <source>
        <dbReference type="Proteomes" id="UP000193498"/>
    </source>
</evidence>
<dbReference type="InParanoid" id="A0A1Y1Y6H7"/>
<protein>
    <submittedName>
        <fullName evidence="2">Uncharacterized protein</fullName>
    </submittedName>
</protein>
<comment type="caution">
    <text evidence="2">The sequence shown here is derived from an EMBL/GenBank/DDBJ whole genome shotgun (WGS) entry which is preliminary data.</text>
</comment>
<dbReference type="Gene3D" id="1.20.890.10">
    <property type="entry name" value="cAMP-dependent protein kinase regulatory subunit, dimerization-anchoring domain"/>
    <property type="match status" value="1"/>
</dbReference>
<accession>A0A1Y1Y6H7</accession>
<gene>
    <name evidence="2" type="ORF">K493DRAFT_35897</name>
</gene>
<organism evidence="2 3">
    <name type="scientific">Basidiobolus meristosporus CBS 931.73</name>
    <dbReference type="NCBI Taxonomy" id="1314790"/>
    <lineage>
        <taxon>Eukaryota</taxon>
        <taxon>Fungi</taxon>
        <taxon>Fungi incertae sedis</taxon>
        <taxon>Zoopagomycota</taxon>
        <taxon>Entomophthoromycotina</taxon>
        <taxon>Basidiobolomycetes</taxon>
        <taxon>Basidiobolales</taxon>
        <taxon>Basidiobolaceae</taxon>
        <taxon>Basidiobolus</taxon>
    </lineage>
</organism>
<dbReference type="SUPFAM" id="SSF47391">
    <property type="entry name" value="Dimerization-anchoring domain of cAMP-dependent PK regulatory subunit"/>
    <property type="match status" value="1"/>
</dbReference>
<feature type="region of interest" description="Disordered" evidence="1">
    <location>
        <begin position="72"/>
        <end position="101"/>
    </location>
</feature>